<evidence type="ECO:0000313" key="2">
    <source>
        <dbReference type="Proteomes" id="UP000237347"/>
    </source>
</evidence>
<dbReference type="Proteomes" id="UP000237347">
    <property type="component" value="Unassembled WGS sequence"/>
</dbReference>
<evidence type="ECO:0000313" key="1">
    <source>
        <dbReference type="EMBL" id="KAK7833753.1"/>
    </source>
</evidence>
<keyword evidence="2" id="KW-1185">Reference proteome</keyword>
<gene>
    <name evidence="1" type="ORF">CFP56_025291</name>
</gene>
<dbReference type="AlphaFoldDB" id="A0AAW0K4Q9"/>
<accession>A0AAW0K4Q9</accession>
<sequence>MEIFSSETGVWCNLFVESPRELNPFNSMSKDAGFLVYDPFNNVGPLRYIDLPVEQDFSPKDLIFFGVFRGRLRMIQLTHDRDHPAFSGNGKFDPRRYCFSVWELEDYANAADAAAVGGFKYKVYFTDIVPERPSLNEILNGIRSDVNFLAFHPNDAELVLLKFGSYTVSCNMHTRDLNMAGQIQDEMDDFSNVRPIFLLGQPSWPTPLPPRPLESE</sequence>
<organism evidence="1 2">
    <name type="scientific">Quercus suber</name>
    <name type="common">Cork oak</name>
    <dbReference type="NCBI Taxonomy" id="58331"/>
    <lineage>
        <taxon>Eukaryota</taxon>
        <taxon>Viridiplantae</taxon>
        <taxon>Streptophyta</taxon>
        <taxon>Embryophyta</taxon>
        <taxon>Tracheophyta</taxon>
        <taxon>Spermatophyta</taxon>
        <taxon>Magnoliopsida</taxon>
        <taxon>eudicotyledons</taxon>
        <taxon>Gunneridae</taxon>
        <taxon>Pentapetalae</taxon>
        <taxon>rosids</taxon>
        <taxon>fabids</taxon>
        <taxon>Fagales</taxon>
        <taxon>Fagaceae</taxon>
        <taxon>Quercus</taxon>
    </lineage>
</organism>
<protein>
    <recommendedName>
        <fullName evidence="3">F-box protein</fullName>
    </recommendedName>
</protein>
<evidence type="ECO:0008006" key="3">
    <source>
        <dbReference type="Google" id="ProtNLM"/>
    </source>
</evidence>
<dbReference type="EMBL" id="PKMF04000400">
    <property type="protein sequence ID" value="KAK7833753.1"/>
    <property type="molecule type" value="Genomic_DNA"/>
</dbReference>
<comment type="caution">
    <text evidence="1">The sequence shown here is derived from an EMBL/GenBank/DDBJ whole genome shotgun (WGS) entry which is preliminary data.</text>
</comment>
<proteinExistence type="predicted"/>
<reference evidence="1 2" key="1">
    <citation type="journal article" date="2018" name="Sci. Data">
        <title>The draft genome sequence of cork oak.</title>
        <authorList>
            <person name="Ramos A.M."/>
            <person name="Usie A."/>
            <person name="Barbosa P."/>
            <person name="Barros P.M."/>
            <person name="Capote T."/>
            <person name="Chaves I."/>
            <person name="Simoes F."/>
            <person name="Abreu I."/>
            <person name="Carrasquinho I."/>
            <person name="Faro C."/>
            <person name="Guimaraes J.B."/>
            <person name="Mendonca D."/>
            <person name="Nobrega F."/>
            <person name="Rodrigues L."/>
            <person name="Saibo N.J.M."/>
            <person name="Varela M.C."/>
            <person name="Egas C."/>
            <person name="Matos J."/>
            <person name="Miguel C.M."/>
            <person name="Oliveira M.M."/>
            <person name="Ricardo C.P."/>
            <person name="Goncalves S."/>
        </authorList>
    </citation>
    <scope>NUCLEOTIDE SEQUENCE [LARGE SCALE GENOMIC DNA]</scope>
    <source>
        <strain evidence="2">cv. HL8</strain>
    </source>
</reference>
<name>A0AAW0K4Q9_QUESU</name>